<organism evidence="2 3">
    <name type="scientific">Toxoplasma gondii GAB2-2007-GAL-DOM2</name>
    <dbReference type="NCBI Taxonomy" id="1130820"/>
    <lineage>
        <taxon>Eukaryota</taxon>
        <taxon>Sar</taxon>
        <taxon>Alveolata</taxon>
        <taxon>Apicomplexa</taxon>
        <taxon>Conoidasida</taxon>
        <taxon>Coccidia</taxon>
        <taxon>Eucoccidiorida</taxon>
        <taxon>Eimeriorina</taxon>
        <taxon>Sarcocystidae</taxon>
        <taxon>Toxoplasma</taxon>
    </lineage>
</organism>
<proteinExistence type="predicted"/>
<name>A0A086JCJ7_TOXGO</name>
<dbReference type="EMBL" id="AHZU02001688">
    <property type="protein sequence ID" value="KFG29865.1"/>
    <property type="molecule type" value="Genomic_DNA"/>
</dbReference>
<feature type="region of interest" description="Disordered" evidence="1">
    <location>
        <begin position="26"/>
        <end position="70"/>
    </location>
</feature>
<dbReference type="VEuPathDB" id="ToxoDB:TGDOM2_321510"/>
<sequence>MPSRTQASQVEMPGWQHTLLRALSSSNQKSAFSGRRWNLTENAKENSSRGAADLSKRRTFYGTDGKPQTRQAFNVGTTETVHLRGNAQIARATDLR</sequence>
<evidence type="ECO:0000256" key="1">
    <source>
        <dbReference type="SAM" id="MobiDB-lite"/>
    </source>
</evidence>
<dbReference type="Proteomes" id="UP000028837">
    <property type="component" value="Unassembled WGS sequence"/>
</dbReference>
<evidence type="ECO:0000313" key="3">
    <source>
        <dbReference type="Proteomes" id="UP000028837"/>
    </source>
</evidence>
<comment type="caution">
    <text evidence="2">The sequence shown here is derived from an EMBL/GenBank/DDBJ whole genome shotgun (WGS) entry which is preliminary data.</text>
</comment>
<reference evidence="2 3" key="1">
    <citation type="submission" date="2014-02" db="EMBL/GenBank/DDBJ databases">
        <authorList>
            <person name="Sibley D."/>
            <person name="Venepally P."/>
            <person name="Karamycheva S."/>
            <person name="Hadjithomas M."/>
            <person name="Khan A."/>
            <person name="Brunk B."/>
            <person name="Roos D."/>
            <person name="Caler E."/>
            <person name="Lorenzi H."/>
        </authorList>
    </citation>
    <scope>NUCLEOTIDE SEQUENCE [LARGE SCALE GENOMIC DNA]</scope>
    <source>
        <strain evidence="2 3">GAB2-2007-GAL-DOM2</strain>
    </source>
</reference>
<dbReference type="AlphaFoldDB" id="A0A086JCJ7"/>
<protein>
    <submittedName>
        <fullName evidence="2">Uncharacterized protein</fullName>
    </submittedName>
</protein>
<evidence type="ECO:0000313" key="2">
    <source>
        <dbReference type="EMBL" id="KFG29865.1"/>
    </source>
</evidence>
<gene>
    <name evidence="2" type="ORF">TGDOM2_321510</name>
</gene>
<accession>A0A086JCJ7</accession>